<accession>A0ACD3B366</accession>
<gene>
    <name evidence="1" type="ORF">BDN72DRAFT_895049</name>
</gene>
<organism evidence="1 2">
    <name type="scientific">Pluteus cervinus</name>
    <dbReference type="NCBI Taxonomy" id="181527"/>
    <lineage>
        <taxon>Eukaryota</taxon>
        <taxon>Fungi</taxon>
        <taxon>Dikarya</taxon>
        <taxon>Basidiomycota</taxon>
        <taxon>Agaricomycotina</taxon>
        <taxon>Agaricomycetes</taxon>
        <taxon>Agaricomycetidae</taxon>
        <taxon>Agaricales</taxon>
        <taxon>Pluteineae</taxon>
        <taxon>Pluteaceae</taxon>
        <taxon>Pluteus</taxon>
    </lineage>
</organism>
<evidence type="ECO:0000313" key="1">
    <source>
        <dbReference type="EMBL" id="TFK72231.1"/>
    </source>
</evidence>
<reference evidence="1 2" key="1">
    <citation type="journal article" date="2019" name="Nat. Ecol. Evol.">
        <title>Megaphylogeny resolves global patterns of mushroom evolution.</title>
        <authorList>
            <person name="Varga T."/>
            <person name="Krizsan K."/>
            <person name="Foldi C."/>
            <person name="Dima B."/>
            <person name="Sanchez-Garcia M."/>
            <person name="Sanchez-Ramirez S."/>
            <person name="Szollosi G.J."/>
            <person name="Szarkandi J.G."/>
            <person name="Papp V."/>
            <person name="Albert L."/>
            <person name="Andreopoulos W."/>
            <person name="Angelini C."/>
            <person name="Antonin V."/>
            <person name="Barry K.W."/>
            <person name="Bougher N.L."/>
            <person name="Buchanan P."/>
            <person name="Buyck B."/>
            <person name="Bense V."/>
            <person name="Catcheside P."/>
            <person name="Chovatia M."/>
            <person name="Cooper J."/>
            <person name="Damon W."/>
            <person name="Desjardin D."/>
            <person name="Finy P."/>
            <person name="Geml J."/>
            <person name="Haridas S."/>
            <person name="Hughes K."/>
            <person name="Justo A."/>
            <person name="Karasinski D."/>
            <person name="Kautmanova I."/>
            <person name="Kiss B."/>
            <person name="Kocsube S."/>
            <person name="Kotiranta H."/>
            <person name="LaButti K.M."/>
            <person name="Lechner B.E."/>
            <person name="Liimatainen K."/>
            <person name="Lipzen A."/>
            <person name="Lukacs Z."/>
            <person name="Mihaltcheva S."/>
            <person name="Morgado L.N."/>
            <person name="Niskanen T."/>
            <person name="Noordeloos M.E."/>
            <person name="Ohm R.A."/>
            <person name="Ortiz-Santana B."/>
            <person name="Ovrebo C."/>
            <person name="Racz N."/>
            <person name="Riley R."/>
            <person name="Savchenko A."/>
            <person name="Shiryaev A."/>
            <person name="Soop K."/>
            <person name="Spirin V."/>
            <person name="Szebenyi C."/>
            <person name="Tomsovsky M."/>
            <person name="Tulloss R.E."/>
            <person name="Uehling J."/>
            <person name="Grigoriev I.V."/>
            <person name="Vagvolgyi C."/>
            <person name="Papp T."/>
            <person name="Martin F.M."/>
            <person name="Miettinen O."/>
            <person name="Hibbett D.S."/>
            <person name="Nagy L.G."/>
        </authorList>
    </citation>
    <scope>NUCLEOTIDE SEQUENCE [LARGE SCALE GENOMIC DNA]</scope>
    <source>
        <strain evidence="1 2">NL-1719</strain>
    </source>
</reference>
<dbReference type="Proteomes" id="UP000308600">
    <property type="component" value="Unassembled WGS sequence"/>
</dbReference>
<name>A0ACD3B366_9AGAR</name>
<protein>
    <submittedName>
        <fullName evidence="1">Uncharacterized protein</fullName>
    </submittedName>
</protein>
<sequence length="325" mass="34500">MPPTNPLASPALSSASSSFDMISNLSSVVSLRTQQLHSASDDGSDDEIVYSPDCSSSDSEFSSDSASDDYVVLSDHRPSPSLSSADEVASQLSSLSLSGSSGYSKPAPSKRSGSSSSPRDRGHARVTNPAVKSVSSSSKLHKSGSVATLKKPTATSAQPTPPSPSKSARRRQKQRQQQQALARGGIQTGLGQRPIVDDVSELSSVQGDDRAYEEAVAYITSFLSSPLKDSVAYLTFLQSLIVELGIATTSLPRSLTAAKALIKSQAFLNICEYLEVRSQGQGALQRVMYPSRSALIKSIRQTRNRAPLKMVKSSGLQVLLVSCYH</sequence>
<evidence type="ECO:0000313" key="2">
    <source>
        <dbReference type="Proteomes" id="UP000308600"/>
    </source>
</evidence>
<dbReference type="EMBL" id="ML208288">
    <property type="protein sequence ID" value="TFK72231.1"/>
    <property type="molecule type" value="Genomic_DNA"/>
</dbReference>
<keyword evidence="2" id="KW-1185">Reference proteome</keyword>
<proteinExistence type="predicted"/>